<dbReference type="RefSeq" id="WP_184331430.1">
    <property type="nucleotide sequence ID" value="NZ_JACHHZ010000002.1"/>
</dbReference>
<proteinExistence type="predicted"/>
<dbReference type="Proteomes" id="UP000588068">
    <property type="component" value="Unassembled WGS sequence"/>
</dbReference>
<comment type="caution">
    <text evidence="2">The sequence shown here is derived from an EMBL/GenBank/DDBJ whole genome shotgun (WGS) entry which is preliminary data.</text>
</comment>
<dbReference type="CDD" id="cd02440">
    <property type="entry name" value="AdoMet_MTases"/>
    <property type="match status" value="1"/>
</dbReference>
<dbReference type="AlphaFoldDB" id="A0A841HLU6"/>
<gene>
    <name evidence="2" type="ORF">HNQ60_002138</name>
</gene>
<evidence type="ECO:0000313" key="2">
    <source>
        <dbReference type="EMBL" id="MBB6093260.1"/>
    </source>
</evidence>
<keyword evidence="3" id="KW-1185">Reference proteome</keyword>
<name>A0A841HLU6_9GAMM</name>
<keyword evidence="2" id="KW-0808">Transferase</keyword>
<dbReference type="Gene3D" id="3.40.50.150">
    <property type="entry name" value="Vaccinia Virus protein VP39"/>
    <property type="match status" value="1"/>
</dbReference>
<keyword evidence="2" id="KW-0489">Methyltransferase</keyword>
<reference evidence="2 3" key="1">
    <citation type="submission" date="2020-08" db="EMBL/GenBank/DDBJ databases">
        <title>Genomic Encyclopedia of Type Strains, Phase IV (KMG-IV): sequencing the most valuable type-strain genomes for metagenomic binning, comparative biology and taxonomic classification.</title>
        <authorList>
            <person name="Goeker M."/>
        </authorList>
    </citation>
    <scope>NUCLEOTIDE SEQUENCE [LARGE SCALE GENOMIC DNA]</scope>
    <source>
        <strain evidence="2 3">DSM 26723</strain>
    </source>
</reference>
<organism evidence="2 3">
    <name type="scientific">Povalibacter uvarum</name>
    <dbReference type="NCBI Taxonomy" id="732238"/>
    <lineage>
        <taxon>Bacteria</taxon>
        <taxon>Pseudomonadati</taxon>
        <taxon>Pseudomonadota</taxon>
        <taxon>Gammaproteobacteria</taxon>
        <taxon>Steroidobacterales</taxon>
        <taxon>Steroidobacteraceae</taxon>
        <taxon>Povalibacter</taxon>
    </lineage>
</organism>
<sequence>MSTRFDPSFYRRFYKNPRTRVTTREEMSRRANAIAGLMRYLELPVKSILDAGCGLGLMRASLLRSFPGATYTGIEVSEHLCKQYGWTQASLAAYRPARRFDLIVCYDVLQYLTDRESVRALANLGRLCRRGLYFHAPTHEDWADNADLSCSDSDIQLREANWYRERLDRNFSHVGFGLHVRRGVAFAQWEMEKPAEKRL</sequence>
<dbReference type="Pfam" id="PF08242">
    <property type="entry name" value="Methyltransf_12"/>
    <property type="match status" value="1"/>
</dbReference>
<feature type="domain" description="Methyltransferase type 12" evidence="1">
    <location>
        <begin position="49"/>
        <end position="131"/>
    </location>
</feature>
<dbReference type="InterPro" id="IPR029063">
    <property type="entry name" value="SAM-dependent_MTases_sf"/>
</dbReference>
<evidence type="ECO:0000259" key="1">
    <source>
        <dbReference type="Pfam" id="PF08242"/>
    </source>
</evidence>
<dbReference type="EMBL" id="JACHHZ010000002">
    <property type="protein sequence ID" value="MBB6093260.1"/>
    <property type="molecule type" value="Genomic_DNA"/>
</dbReference>
<accession>A0A841HLU6</accession>
<protein>
    <submittedName>
        <fullName evidence="2">Trans-aconitate methyltransferase</fullName>
    </submittedName>
</protein>
<dbReference type="GO" id="GO:0008168">
    <property type="term" value="F:methyltransferase activity"/>
    <property type="evidence" value="ECO:0007669"/>
    <property type="project" value="UniProtKB-KW"/>
</dbReference>
<dbReference type="InterPro" id="IPR013217">
    <property type="entry name" value="Methyltransf_12"/>
</dbReference>
<dbReference type="GO" id="GO:0032259">
    <property type="term" value="P:methylation"/>
    <property type="evidence" value="ECO:0007669"/>
    <property type="project" value="UniProtKB-KW"/>
</dbReference>
<evidence type="ECO:0000313" key="3">
    <source>
        <dbReference type="Proteomes" id="UP000588068"/>
    </source>
</evidence>
<dbReference type="SUPFAM" id="SSF53335">
    <property type="entry name" value="S-adenosyl-L-methionine-dependent methyltransferases"/>
    <property type="match status" value="1"/>
</dbReference>